<feature type="signal peptide" evidence="1">
    <location>
        <begin position="1"/>
        <end position="21"/>
    </location>
</feature>
<dbReference type="AlphaFoldDB" id="A0A0B7HQF5"/>
<dbReference type="InterPro" id="IPR011043">
    <property type="entry name" value="Gal_Oxase/kelch_b-propeller"/>
</dbReference>
<keyword evidence="1" id="KW-0732">Signal</keyword>
<evidence type="ECO:0000313" key="3">
    <source>
        <dbReference type="Proteomes" id="UP000038055"/>
    </source>
</evidence>
<dbReference type="PROSITE" id="PS51257">
    <property type="entry name" value="PROKAR_LIPOPROTEIN"/>
    <property type="match status" value="1"/>
</dbReference>
<dbReference type="Gene3D" id="2.120.10.80">
    <property type="entry name" value="Kelch-type beta propeller"/>
    <property type="match status" value="1"/>
</dbReference>
<dbReference type="InterPro" id="IPR015915">
    <property type="entry name" value="Kelch-typ_b-propeller"/>
</dbReference>
<dbReference type="Proteomes" id="UP000038055">
    <property type="component" value="Unassembled WGS sequence"/>
</dbReference>
<sequence length="348" mass="38195">MIKKLTTFSFLALMLIGCVSTENETPKKPEKQTDIHISGWDNNQKVAYWKNGERQFMTTSEKHQERVNSMYVAGNDVYIVGQETQFPPTISEKVKIIAKIWKNGTPSYLPTLTSGYENSSASCVFVAGNDVYVAGAEYNGRNGLAVLWKNGKATSLATNRSAAQSVYVSGSDVYVAGFEDNDKGILVAKLWKNGKVVFHTDGSQNAIFHSVIISGTDIHLSGYEGDVAKTWRNGIPTILNDSNADEEKFKYSSEELFISGTDVYATGTKYAYSTESFGKADVALLWKNGQLQPLEGQEAYARGLYVMDNIVYVVGGIGEEAVLWKNGIASKLPGGRYASSIFITQVEK</sequence>
<dbReference type="RefSeq" id="WP_156120787.1">
    <property type="nucleotide sequence ID" value="NZ_CDOD01000066.1"/>
</dbReference>
<accession>A0A0B7HQF5</accession>
<evidence type="ECO:0000256" key="1">
    <source>
        <dbReference type="SAM" id="SignalP"/>
    </source>
</evidence>
<dbReference type="SUPFAM" id="SSF50965">
    <property type="entry name" value="Galactose oxidase, central domain"/>
    <property type="match status" value="1"/>
</dbReference>
<dbReference type="EMBL" id="CDOD01000066">
    <property type="protein sequence ID" value="CEN39753.1"/>
    <property type="molecule type" value="Genomic_DNA"/>
</dbReference>
<proteinExistence type="predicted"/>
<keyword evidence="3" id="KW-1185">Reference proteome</keyword>
<reference evidence="3" key="1">
    <citation type="submission" date="2015-01" db="EMBL/GenBank/DDBJ databases">
        <authorList>
            <person name="MANFREDI Pablo"/>
        </authorList>
    </citation>
    <scope>NUCLEOTIDE SEQUENCE [LARGE SCALE GENOMIC DNA]</scope>
    <source>
        <strain evidence="3">Ccyn2B</strain>
    </source>
</reference>
<name>A0A0B7HQF5_9FLAO</name>
<evidence type="ECO:0000313" key="2">
    <source>
        <dbReference type="EMBL" id="CEN39753.1"/>
    </source>
</evidence>
<protein>
    <recommendedName>
        <fullName evidence="4">Lipoprotein</fullName>
    </recommendedName>
</protein>
<feature type="chain" id="PRO_5002117420" description="Lipoprotein" evidence="1">
    <location>
        <begin position="22"/>
        <end position="348"/>
    </location>
</feature>
<evidence type="ECO:0008006" key="4">
    <source>
        <dbReference type="Google" id="ProtNLM"/>
    </source>
</evidence>
<gene>
    <name evidence="2" type="ORF">CCYN2B_80014</name>
</gene>
<organism evidence="2 3">
    <name type="scientific">Capnocytophaga cynodegmi</name>
    <dbReference type="NCBI Taxonomy" id="28189"/>
    <lineage>
        <taxon>Bacteria</taxon>
        <taxon>Pseudomonadati</taxon>
        <taxon>Bacteroidota</taxon>
        <taxon>Flavobacteriia</taxon>
        <taxon>Flavobacteriales</taxon>
        <taxon>Flavobacteriaceae</taxon>
        <taxon>Capnocytophaga</taxon>
    </lineage>
</organism>